<dbReference type="InterPro" id="IPR022659">
    <property type="entry name" value="Pr_cel_nuc_antig_CS"/>
</dbReference>
<proteinExistence type="inferred from homology"/>
<dbReference type="Pfam" id="PF00705">
    <property type="entry name" value="PCNA_N"/>
    <property type="match status" value="1"/>
</dbReference>
<evidence type="ECO:0000256" key="1">
    <source>
        <dbReference type="ARBA" id="ARBA00004123"/>
    </source>
</evidence>
<dbReference type="InterPro" id="IPR022649">
    <property type="entry name" value="Pr_cel_nuc_antig_C"/>
</dbReference>
<dbReference type="GO" id="GO:0006272">
    <property type="term" value="P:leading strand elongation"/>
    <property type="evidence" value="ECO:0007669"/>
    <property type="project" value="TreeGrafter"/>
</dbReference>
<comment type="similarity">
    <text evidence="2 8">Belongs to the PCNA family.</text>
</comment>
<reference evidence="12 13" key="1">
    <citation type="submission" date="2014-04" db="EMBL/GenBank/DDBJ databases">
        <title>A new species of microsporidia sheds light on the evolution of extreme parasitism.</title>
        <authorList>
            <person name="Haag K.L."/>
            <person name="James T.Y."/>
            <person name="Larsson R."/>
            <person name="Schaer T.M."/>
            <person name="Refardt D."/>
            <person name="Pombert J.-F."/>
            <person name="Ebert D."/>
        </authorList>
    </citation>
    <scope>NUCLEOTIDE SEQUENCE [LARGE SCALE GENOMIC DNA]</scope>
    <source>
        <strain evidence="12 13">UGP3</strain>
        <tissue evidence="12">Spores</tissue>
    </source>
</reference>
<comment type="caution">
    <text evidence="12">The sequence shown here is derived from an EMBL/GenBank/DDBJ whole genome shotgun (WGS) entry which is preliminary data.</text>
</comment>
<evidence type="ECO:0000259" key="10">
    <source>
        <dbReference type="Pfam" id="PF02747"/>
    </source>
</evidence>
<dbReference type="Pfam" id="PF02747">
    <property type="entry name" value="PCNA_C"/>
    <property type="match status" value="1"/>
</dbReference>
<dbReference type="GO" id="GO:0006275">
    <property type="term" value="P:regulation of DNA replication"/>
    <property type="evidence" value="ECO:0007669"/>
    <property type="project" value="InterPro"/>
</dbReference>
<dbReference type="PROSITE" id="PS00293">
    <property type="entry name" value="PCNA_2"/>
    <property type="match status" value="1"/>
</dbReference>
<evidence type="ECO:0000256" key="2">
    <source>
        <dbReference type="ARBA" id="ARBA00010462"/>
    </source>
</evidence>
<evidence type="ECO:0000256" key="8">
    <source>
        <dbReference type="RuleBase" id="RU003671"/>
    </source>
</evidence>
<dbReference type="EMBL" id="JMKJ01000593">
    <property type="protein sequence ID" value="KGG50187.1"/>
    <property type="molecule type" value="Genomic_DNA"/>
</dbReference>
<dbReference type="Proteomes" id="UP000029725">
    <property type="component" value="Unassembled WGS sequence"/>
</dbReference>
<evidence type="ECO:0000313" key="12">
    <source>
        <dbReference type="EMBL" id="KGG50211.1"/>
    </source>
</evidence>
<sequence length="252" mass="27923">MLEAKLSDSQVFKRIVEAIKDLVNEANFDCNPSGITLQAMDSTHVALATLLMRADEFESFRCDRNIPLGINLSSLTKILKSANASDSITLRAKDSGDSLSLMFESPNRTCEYDLKLMALDTEHLGIPEQPYDAMIGMNSNEFQRIVRDLYSLSESVSSEHIKFEAKGEIGSGSISLKPRDTVDKDKEAVNLSVSKNAFTTLSLKFLSIISKACPLSDRVIIGICEEQPVSIEFKIGQHGYLRYYLAPKVGEE</sequence>
<comment type="function">
    <text evidence="7">This protein is an auxiliary protein of DNA polymerase delta and is involved in the control of eukaryotic DNA replication by increasing the polymerase's processivity during elongation of the leading strand.</text>
</comment>
<dbReference type="GO" id="GO:0003677">
    <property type="term" value="F:DNA binding"/>
    <property type="evidence" value="ECO:0007669"/>
    <property type="project" value="UniProtKB-KW"/>
</dbReference>
<gene>
    <name evidence="12" type="ORF">DI09_80p50</name>
    <name evidence="11" type="ORF">DI09_82p60</name>
</gene>
<protein>
    <recommendedName>
        <fullName evidence="7">DNA sliding clamp PCNA</fullName>
    </recommendedName>
</protein>
<evidence type="ECO:0000313" key="11">
    <source>
        <dbReference type="EMBL" id="KGG50187.1"/>
    </source>
</evidence>
<dbReference type="AlphaFoldDB" id="A0A098VR31"/>
<dbReference type="GO" id="GO:0030337">
    <property type="term" value="F:DNA polymerase processivity factor activity"/>
    <property type="evidence" value="ECO:0007669"/>
    <property type="project" value="InterPro"/>
</dbReference>
<dbReference type="PANTHER" id="PTHR11352">
    <property type="entry name" value="PROLIFERATING CELL NUCLEAR ANTIGEN"/>
    <property type="match status" value="1"/>
</dbReference>
<dbReference type="PRINTS" id="PR00339">
    <property type="entry name" value="PCNACYCLIN"/>
</dbReference>
<dbReference type="GeneID" id="25260929"/>
<dbReference type="EMBL" id="JMKJ01000591">
    <property type="protein sequence ID" value="KGG50211.1"/>
    <property type="molecule type" value="Genomic_DNA"/>
</dbReference>
<evidence type="ECO:0000256" key="5">
    <source>
        <dbReference type="ARBA" id="ARBA00023242"/>
    </source>
</evidence>
<evidence type="ECO:0000313" key="13">
    <source>
        <dbReference type="Proteomes" id="UP000029725"/>
    </source>
</evidence>
<accession>A0A098VR31</accession>
<keyword evidence="4 8" id="KW-0238">DNA-binding</keyword>
<keyword evidence="3 8" id="KW-0235">DNA replication</keyword>
<dbReference type="GO" id="GO:0006298">
    <property type="term" value="P:mismatch repair"/>
    <property type="evidence" value="ECO:0007669"/>
    <property type="project" value="TreeGrafter"/>
</dbReference>
<keyword evidence="5 7" id="KW-0539">Nucleus</keyword>
<dbReference type="HOGENOM" id="CLU_043978_3_0_1"/>
<comment type="subcellular location">
    <subcellularLocation>
        <location evidence="1 7">Nucleus</location>
    </subcellularLocation>
</comment>
<dbReference type="RefSeq" id="XP_013236653.1">
    <property type="nucleotide sequence ID" value="XM_013381199.1"/>
</dbReference>
<dbReference type="RefSeq" id="XP_013236630.1">
    <property type="nucleotide sequence ID" value="XM_013381176.1"/>
</dbReference>
<dbReference type="InterPro" id="IPR046938">
    <property type="entry name" value="DNA_clamp_sf"/>
</dbReference>
<evidence type="ECO:0000256" key="7">
    <source>
        <dbReference type="RuleBase" id="RU000641"/>
    </source>
</evidence>
<evidence type="ECO:0000256" key="6">
    <source>
        <dbReference type="ARBA" id="ARBA00054163"/>
    </source>
</evidence>
<dbReference type="CDD" id="cd00577">
    <property type="entry name" value="PCNA"/>
    <property type="match status" value="1"/>
</dbReference>
<evidence type="ECO:0000256" key="4">
    <source>
        <dbReference type="ARBA" id="ARBA00023125"/>
    </source>
</evidence>
<organism evidence="12 13">
    <name type="scientific">Mitosporidium daphniae</name>
    <dbReference type="NCBI Taxonomy" id="1485682"/>
    <lineage>
        <taxon>Eukaryota</taxon>
        <taxon>Fungi</taxon>
        <taxon>Fungi incertae sedis</taxon>
        <taxon>Microsporidia</taxon>
        <taxon>Mitosporidium</taxon>
    </lineage>
</organism>
<dbReference type="Gene3D" id="3.10.150.10">
    <property type="entry name" value="DNA Polymerase III, subunit A, domain 2"/>
    <property type="match status" value="2"/>
</dbReference>
<name>A0A098VR31_9MICR</name>
<dbReference type="InterPro" id="IPR000730">
    <property type="entry name" value="Pr_cel_nuc_antig"/>
</dbReference>
<dbReference type="PANTHER" id="PTHR11352:SF0">
    <property type="entry name" value="PROLIFERATING CELL NUCLEAR ANTIGEN"/>
    <property type="match status" value="1"/>
</dbReference>
<evidence type="ECO:0000256" key="3">
    <source>
        <dbReference type="ARBA" id="ARBA00022705"/>
    </source>
</evidence>
<feature type="domain" description="Proliferating cell nuclear antigen PCNA N-terminal" evidence="9">
    <location>
        <begin position="1"/>
        <end position="121"/>
    </location>
</feature>
<feature type="domain" description="Proliferating cell nuclear antigen PCNA C-terminal" evidence="10">
    <location>
        <begin position="125"/>
        <end position="248"/>
    </location>
</feature>
<dbReference type="VEuPathDB" id="MicrosporidiaDB:DI09_80p50"/>
<dbReference type="HAMAP" id="MF_00317">
    <property type="entry name" value="DNApol_clamp_arch"/>
    <property type="match status" value="1"/>
</dbReference>
<dbReference type="NCBIfam" id="TIGR00590">
    <property type="entry name" value="pcna"/>
    <property type="match status" value="1"/>
</dbReference>
<dbReference type="GO" id="GO:0019985">
    <property type="term" value="P:translesion synthesis"/>
    <property type="evidence" value="ECO:0007669"/>
    <property type="project" value="TreeGrafter"/>
</dbReference>
<dbReference type="FunFam" id="3.10.150.10:FF:000006">
    <property type="entry name" value="Proliferating cell nuclear antigen"/>
    <property type="match status" value="1"/>
</dbReference>
<comment type="function">
    <text evidence="6">This protein is an auxiliary protein of DNA polymerase delta and is involved in the control of eukaryotic DNA replication by increasing the polymerase's processibility during elongation of the leading strand. Involved in DNA repair.</text>
</comment>
<dbReference type="OrthoDB" id="534348at2759"/>
<dbReference type="GO" id="GO:0043626">
    <property type="term" value="C:PCNA complex"/>
    <property type="evidence" value="ECO:0007669"/>
    <property type="project" value="TreeGrafter"/>
</dbReference>
<dbReference type="SUPFAM" id="SSF55979">
    <property type="entry name" value="DNA clamp"/>
    <property type="match status" value="2"/>
</dbReference>
<dbReference type="InterPro" id="IPR022648">
    <property type="entry name" value="Pr_cel_nuc_antig_N"/>
</dbReference>
<dbReference type="VEuPathDB" id="MicrosporidiaDB:DI09_82p60"/>
<dbReference type="GeneID" id="25260903"/>
<evidence type="ECO:0000259" key="9">
    <source>
        <dbReference type="Pfam" id="PF00705"/>
    </source>
</evidence>
<keyword evidence="13" id="KW-1185">Reference proteome</keyword>